<dbReference type="EMBL" id="BSXW01000348">
    <property type="protein sequence ID" value="GMF19540.1"/>
    <property type="molecule type" value="Genomic_DNA"/>
</dbReference>
<evidence type="ECO:0000313" key="3">
    <source>
        <dbReference type="Proteomes" id="UP001165083"/>
    </source>
</evidence>
<sequence>MEPAAPAAPSSASPAVESKPSASSSSPEKPMALATLLAELQLEQVVRTLWRGNSHQPVKLQLTPAHCVVEGSGPKPQTLSLSWSDVLGAHVLTADGEHVQTPLDVDTVDRNANFLLGIFACVCKHHKPGTLRKRRLSEFFFRFSGQQMQQVLQLQRLINFVADPRNQKTVEAVESLETLKIEDRSPRKFLVLVNPVSGAGTCEKI</sequence>
<keyword evidence="3" id="KW-1185">Reference proteome</keyword>
<dbReference type="Proteomes" id="UP001165083">
    <property type="component" value="Unassembled WGS sequence"/>
</dbReference>
<comment type="caution">
    <text evidence="2">The sequence shown here is derived from an EMBL/GenBank/DDBJ whole genome shotgun (WGS) entry which is preliminary data.</text>
</comment>
<reference evidence="2" key="1">
    <citation type="submission" date="2023-04" db="EMBL/GenBank/DDBJ databases">
        <title>Phytophthora lilii NBRC 32176.</title>
        <authorList>
            <person name="Ichikawa N."/>
            <person name="Sato H."/>
            <person name="Tonouchi N."/>
        </authorList>
    </citation>
    <scope>NUCLEOTIDE SEQUENCE</scope>
    <source>
        <strain evidence="2">NBRC 32176</strain>
    </source>
</reference>
<feature type="region of interest" description="Disordered" evidence="1">
    <location>
        <begin position="1"/>
        <end position="30"/>
    </location>
</feature>
<dbReference type="AlphaFoldDB" id="A0A9W6TTK3"/>
<gene>
    <name evidence="2" type="ORF">Plil01_000748100</name>
</gene>
<accession>A0A9W6TTK3</accession>
<proteinExistence type="predicted"/>
<evidence type="ECO:0000256" key="1">
    <source>
        <dbReference type="SAM" id="MobiDB-lite"/>
    </source>
</evidence>
<name>A0A9W6TTK3_9STRA</name>
<evidence type="ECO:0000313" key="2">
    <source>
        <dbReference type="EMBL" id="GMF19540.1"/>
    </source>
</evidence>
<organism evidence="2 3">
    <name type="scientific">Phytophthora lilii</name>
    <dbReference type="NCBI Taxonomy" id="2077276"/>
    <lineage>
        <taxon>Eukaryota</taxon>
        <taxon>Sar</taxon>
        <taxon>Stramenopiles</taxon>
        <taxon>Oomycota</taxon>
        <taxon>Peronosporomycetes</taxon>
        <taxon>Peronosporales</taxon>
        <taxon>Peronosporaceae</taxon>
        <taxon>Phytophthora</taxon>
    </lineage>
</organism>
<protein>
    <submittedName>
        <fullName evidence="2">Unnamed protein product</fullName>
    </submittedName>
</protein>